<protein>
    <submittedName>
        <fullName evidence="2">Uncharacterized protein</fullName>
    </submittedName>
</protein>
<feature type="region of interest" description="Disordered" evidence="1">
    <location>
        <begin position="1"/>
        <end position="36"/>
    </location>
</feature>
<reference evidence="2" key="1">
    <citation type="submission" date="2020-03" db="EMBL/GenBank/DDBJ databases">
        <title>The deep terrestrial virosphere.</title>
        <authorList>
            <person name="Holmfeldt K."/>
            <person name="Nilsson E."/>
            <person name="Simone D."/>
            <person name="Lopez-Fernandez M."/>
            <person name="Wu X."/>
            <person name="de Brujin I."/>
            <person name="Lundin D."/>
            <person name="Andersson A."/>
            <person name="Bertilsson S."/>
            <person name="Dopson M."/>
        </authorList>
    </citation>
    <scope>NUCLEOTIDE SEQUENCE</scope>
    <source>
        <strain evidence="2">MM415A04222</strain>
    </source>
</reference>
<evidence type="ECO:0000256" key="1">
    <source>
        <dbReference type="SAM" id="MobiDB-lite"/>
    </source>
</evidence>
<proteinExistence type="predicted"/>
<evidence type="ECO:0000313" key="2">
    <source>
        <dbReference type="EMBL" id="QJA69859.1"/>
    </source>
</evidence>
<accession>A0A6M3JI56</accession>
<sequence>MEEKEVQEVKPVRSKGRPKGGHNRPGTKKTGRKLGRSRIEKLPAEAVLDYKYKILDVINRGLARTISEAARKVGVTPVQAYNWADNDIEFKEAIRQVREVIADELEEKLRNHANFIPLMFILKGYRPMFRDNYKIDIASSKLEELLGELKNLSEREISIEQPSQVVDAEVVEIPMVTK</sequence>
<feature type="compositionally biased region" description="Basic and acidic residues" evidence="1">
    <location>
        <begin position="1"/>
        <end position="11"/>
    </location>
</feature>
<name>A0A6M3JI56_9ZZZZ</name>
<gene>
    <name evidence="2" type="ORF">MM415A04222_0007</name>
</gene>
<dbReference type="EMBL" id="MT141742">
    <property type="protein sequence ID" value="QJA69859.1"/>
    <property type="molecule type" value="Genomic_DNA"/>
</dbReference>
<feature type="compositionally biased region" description="Basic residues" evidence="1">
    <location>
        <begin position="12"/>
        <end position="36"/>
    </location>
</feature>
<dbReference type="AlphaFoldDB" id="A0A6M3JI56"/>
<organism evidence="2">
    <name type="scientific">viral metagenome</name>
    <dbReference type="NCBI Taxonomy" id="1070528"/>
    <lineage>
        <taxon>unclassified sequences</taxon>
        <taxon>metagenomes</taxon>
        <taxon>organismal metagenomes</taxon>
    </lineage>
</organism>